<dbReference type="SMART" id="SM00046">
    <property type="entry name" value="DAGKc"/>
    <property type="match status" value="1"/>
</dbReference>
<evidence type="ECO:0000256" key="16">
    <source>
        <dbReference type="ARBA" id="ARBA00022840"/>
    </source>
</evidence>
<dbReference type="InterPro" id="IPR001206">
    <property type="entry name" value="Diacylglycerol_kinase_cat_dom"/>
</dbReference>
<protein>
    <recommendedName>
        <fullName evidence="6">Diacylglycerol kinase eta</fullName>
        <ecNumber evidence="5">2.7.1.107</ecNumber>
    </recommendedName>
</protein>
<dbReference type="CDD" id="cd20800">
    <property type="entry name" value="C1_DGK_typeII_rpt1"/>
    <property type="match status" value="1"/>
</dbReference>
<evidence type="ECO:0000256" key="7">
    <source>
        <dbReference type="ARBA" id="ARBA00022490"/>
    </source>
</evidence>
<dbReference type="InterPro" id="IPR001660">
    <property type="entry name" value="SAM"/>
</dbReference>
<dbReference type="EMBL" id="OU895878">
    <property type="protein sequence ID" value="CAG9804004.1"/>
    <property type="molecule type" value="Genomic_DNA"/>
</dbReference>
<keyword evidence="15" id="KW-0862">Zinc</keyword>
<dbReference type="Gene3D" id="1.10.150.50">
    <property type="entry name" value="Transcription Factor, Ets-1"/>
    <property type="match status" value="1"/>
</dbReference>
<evidence type="ECO:0000256" key="14">
    <source>
        <dbReference type="ARBA" id="ARBA00022777"/>
    </source>
</evidence>
<dbReference type="Pfam" id="PF00609">
    <property type="entry name" value="DAGK_acc"/>
    <property type="match status" value="1"/>
</dbReference>
<feature type="domain" description="Phorbol-ester/DAG-type" evidence="17">
    <location>
        <begin position="32"/>
        <end position="81"/>
    </location>
</feature>
<dbReference type="SMART" id="SM00454">
    <property type="entry name" value="SAM"/>
    <property type="match status" value="1"/>
</dbReference>
<organism evidence="18 19">
    <name type="scientific">Chironomus riparius</name>
    <dbReference type="NCBI Taxonomy" id="315576"/>
    <lineage>
        <taxon>Eukaryota</taxon>
        <taxon>Metazoa</taxon>
        <taxon>Ecdysozoa</taxon>
        <taxon>Arthropoda</taxon>
        <taxon>Hexapoda</taxon>
        <taxon>Insecta</taxon>
        <taxon>Pterygota</taxon>
        <taxon>Neoptera</taxon>
        <taxon>Endopterygota</taxon>
        <taxon>Diptera</taxon>
        <taxon>Nematocera</taxon>
        <taxon>Chironomoidea</taxon>
        <taxon>Chironomidae</taxon>
        <taxon>Chironominae</taxon>
        <taxon>Chironomus</taxon>
    </lineage>
</organism>
<comment type="similarity">
    <text evidence="4">Belongs to the eukaryotic diacylglycerol kinase family.</text>
</comment>
<comment type="catalytic activity">
    <reaction evidence="1">
        <text>a 1,2-diacyl-sn-glycerol + ATP = a 1,2-diacyl-sn-glycero-3-phosphate + ADP + H(+)</text>
        <dbReference type="Rhea" id="RHEA:10272"/>
        <dbReference type="ChEBI" id="CHEBI:15378"/>
        <dbReference type="ChEBI" id="CHEBI:17815"/>
        <dbReference type="ChEBI" id="CHEBI:30616"/>
        <dbReference type="ChEBI" id="CHEBI:58608"/>
        <dbReference type="ChEBI" id="CHEBI:456216"/>
        <dbReference type="EC" id="2.7.1.107"/>
    </reaction>
</comment>
<keyword evidence="7" id="KW-0963">Cytoplasm</keyword>
<proteinExistence type="inferred from homology"/>
<dbReference type="Pfam" id="PF00536">
    <property type="entry name" value="SAM_1"/>
    <property type="match status" value="1"/>
</dbReference>
<dbReference type="FunFam" id="2.60.200.40:FF:000001">
    <property type="entry name" value="Diacylglycerol kinase"/>
    <property type="match status" value="1"/>
</dbReference>
<evidence type="ECO:0000256" key="1">
    <source>
        <dbReference type="ARBA" id="ARBA00001383"/>
    </source>
</evidence>
<comment type="subcellular location">
    <subcellularLocation>
        <location evidence="3">Cytoplasm</location>
    </subcellularLocation>
</comment>
<dbReference type="PROSITE" id="PS00479">
    <property type="entry name" value="ZF_DAG_PE_1"/>
    <property type="match status" value="2"/>
</dbReference>
<dbReference type="SMART" id="SM00109">
    <property type="entry name" value="C1"/>
    <property type="match status" value="2"/>
</dbReference>
<dbReference type="SMART" id="SM00045">
    <property type="entry name" value="DAGKa"/>
    <property type="match status" value="1"/>
</dbReference>
<dbReference type="PANTHER" id="PTHR11255">
    <property type="entry name" value="DIACYLGLYCEROL KINASE"/>
    <property type="match status" value="1"/>
</dbReference>
<dbReference type="FunFam" id="1.10.150.50:FF:000021">
    <property type="entry name" value="Diacylglycerol kinase"/>
    <property type="match status" value="1"/>
</dbReference>
<evidence type="ECO:0000259" key="17">
    <source>
        <dbReference type="PROSITE" id="PS00479"/>
    </source>
</evidence>
<reference evidence="18" key="2">
    <citation type="submission" date="2022-10" db="EMBL/GenBank/DDBJ databases">
        <authorList>
            <consortium name="ENA_rothamsted_submissions"/>
            <consortium name="culmorum"/>
            <person name="King R."/>
        </authorList>
    </citation>
    <scope>NUCLEOTIDE SEQUENCE</scope>
</reference>
<dbReference type="SUPFAM" id="SSF57889">
    <property type="entry name" value="Cysteine-rich domain"/>
    <property type="match status" value="2"/>
</dbReference>
<dbReference type="SUPFAM" id="SSF47769">
    <property type="entry name" value="SAM/Pointed domain"/>
    <property type="match status" value="1"/>
</dbReference>
<dbReference type="GO" id="GO:0005524">
    <property type="term" value="F:ATP binding"/>
    <property type="evidence" value="ECO:0007669"/>
    <property type="project" value="UniProtKB-KW"/>
</dbReference>
<dbReference type="GO" id="GO:0004143">
    <property type="term" value="F:ATP-dependent diacylglycerol kinase activity"/>
    <property type="evidence" value="ECO:0007669"/>
    <property type="project" value="UniProtKB-EC"/>
</dbReference>
<evidence type="ECO:0000256" key="4">
    <source>
        <dbReference type="ARBA" id="ARBA00009280"/>
    </source>
</evidence>
<dbReference type="GO" id="GO:0046486">
    <property type="term" value="P:glycerolipid metabolic process"/>
    <property type="evidence" value="ECO:0007669"/>
    <property type="project" value="UniProtKB-ARBA"/>
</dbReference>
<evidence type="ECO:0000256" key="15">
    <source>
        <dbReference type="ARBA" id="ARBA00022833"/>
    </source>
</evidence>
<evidence type="ECO:0000256" key="10">
    <source>
        <dbReference type="ARBA" id="ARBA00022723"/>
    </source>
</evidence>
<evidence type="ECO:0000256" key="9">
    <source>
        <dbReference type="ARBA" id="ARBA00022679"/>
    </source>
</evidence>
<dbReference type="FunFam" id="3.30.60.20:FF:000002">
    <property type="entry name" value="Diacylglycerol kinase"/>
    <property type="match status" value="1"/>
</dbReference>
<dbReference type="Pfam" id="PF22944">
    <property type="entry name" value="DGKD_4H"/>
    <property type="match status" value="1"/>
</dbReference>
<dbReference type="Pfam" id="PF00130">
    <property type="entry name" value="C1_1"/>
    <property type="match status" value="2"/>
</dbReference>
<accession>A0A9N9RSE8</accession>
<evidence type="ECO:0000256" key="12">
    <source>
        <dbReference type="ARBA" id="ARBA00022741"/>
    </source>
</evidence>
<dbReference type="Gene3D" id="2.60.200.40">
    <property type="match status" value="1"/>
</dbReference>
<dbReference type="InterPro" id="IPR047477">
    <property type="entry name" value="C1_DGKdelta_rpt2"/>
</dbReference>
<dbReference type="InterPro" id="IPR000756">
    <property type="entry name" value="Diacylglycerol_kin_accessory"/>
</dbReference>
<dbReference type="InterPro" id="IPR037607">
    <property type="entry name" value="DGK"/>
</dbReference>
<dbReference type="GO" id="GO:0005886">
    <property type="term" value="C:plasma membrane"/>
    <property type="evidence" value="ECO:0007669"/>
    <property type="project" value="TreeGrafter"/>
</dbReference>
<keyword evidence="16" id="KW-0067">ATP-binding</keyword>
<dbReference type="InterPro" id="IPR054474">
    <property type="entry name" value="DGKD_4H"/>
</dbReference>
<evidence type="ECO:0000256" key="3">
    <source>
        <dbReference type="ARBA" id="ARBA00004496"/>
    </source>
</evidence>
<dbReference type="InterPro" id="IPR016064">
    <property type="entry name" value="NAD/diacylglycerol_kinase_sf"/>
</dbReference>
<keyword evidence="19" id="KW-1185">Reference proteome</keyword>
<evidence type="ECO:0000313" key="18">
    <source>
        <dbReference type="EMBL" id="CAG9804004.1"/>
    </source>
</evidence>
<gene>
    <name evidence="18" type="ORF">CHIRRI_LOCUS6899</name>
</gene>
<sequence>MDDWCQAIKTATTREFFDPIPSDQHDFLSGNHHWHATSHARPTYCNVCKEALSGVTSHGLSCEVCKFKVHKRCAAKAISNCKWTTLASVGKDIIEDPDGNLIMPHQWQEGNLPVSAKCIHCEKTCGSVMRLQDWRCLWCKITVHTACRPNVDVRCPLGTSKVSVVPPTCLHSIGVDDAWDIVKPTGTCFSPLLVFVNSKSGDNQGVKFLRRFKQLLNPAQVFDLISIGPELGTGNDLARVLGWGPSCDDDAHLPQLLDRYEKASTKMLDRWSIMVFEKGISFPRRGMSISHSPDAILSQFEDNSMWHLQSIIETDDFQVVIASVRILCETINDFIARISETHRYDEQLLIKCDILREPRKRRFSFGKSEKDKINAKERTSRLMKRSEKEAVQCRANSLKRIIHNIIEHVDAKTKGEGNFRKMSLRANLQRFIPTSSSETSPCTSPLPMSCSNFATSNARLTCISPLPDIRRDSVDENFFNTLSLPVPRQFADESRRNSGVPENILEVEEENYSERSETSKTSNLLTVRQIEHNLKFKYDFTTINNVEDEGKNSEITYKLNLEQRDDDDLLAFCPIEVFERNFLRNLQKKKNENEEELLLKEQEKNSIKMTEPLCSSMHLQPKKLETTKVLNSLQLPVLTFPLMERPPTDESVYSNDHMTIIDTDVPDQSSSDEIIGETSDIISALSNEEYSVASEILDQRISDSFSLNVGEIIQDLNDDRIGHIDSPETSETTDALHGESLMDDISSVLGHDFLGALQDNTITEDTTTLCTIDPYINKNAKAKFFEIVNDKKTQFGFENRVFNLHDIGQLSTETEKIKLPSLAKFEEGNDIARKSFKLSHRTATKCTSDQKLSNETKITTVAEKPIESDKSSHLNTIKIQIQGSVTDMSVETEYEIPKTPTERIDYKSAILTDISDNEDKDEQYYEKKKYKGSSSDFHISSPHIKALRGSEYYRRHSSHTSGNLTVPREVDINRRHSNYNPNLLNLNCSPAASRRISCGTLFKNNTRKSFSSEKANKDELHKQQYELKQGPTSKTLPIINPLVRLPSWPNVVQSGSGFISKCLLANADTLCSLACPLMDPDETLLEGFYERCVMNNYFGIGIDAKISLDFHMKREEHPEKCRSRAKNYMWYGVLGSKQWLQKTYKNLEQRVQLECDGQKIPLPSLQGIVILNIPSFMGGTNFWGRKEDEIFLAPSFDDRILEVVAVFGSMQMAACRLINLQHHRIAQCQSVQINILGDEGVPIQVDGEAWLQPPGMIRIIHKNRVQMLARNRSLEVSLKTWHEKQRQHSISITREQTSVTSEYSTAIGDNFFTERETYLLLNFIECVSTLVKWVKFLIISHPSLQPDLYTIASKTADSLEAIHPNGKLLDGPNLRTKLTELVASTRQLYESSCELLRERSHSLIMREDLETKLSVSLANIEMELRKCTMQRSEDGTMQIYLNVLAPNYEGNIDLRKKSKPFWMRFRYKDQPHSTSHTNRSSTRETVCNWGVNEVIVWLEALQLSEYIDSFIKNDIRGKELLTLARRDLKELGVIKVGHVKRILQAIKELQSN</sequence>
<keyword evidence="9" id="KW-0808">Transferase</keyword>
<evidence type="ECO:0000256" key="6">
    <source>
        <dbReference type="ARBA" id="ARBA00017201"/>
    </source>
</evidence>
<comment type="function">
    <text evidence="2">Phosphorylates diacylglycerol (DAG) to generate phosphatidic acid (PA).</text>
</comment>
<dbReference type="InterPro" id="IPR013761">
    <property type="entry name" value="SAM/pointed_sf"/>
</dbReference>
<dbReference type="Proteomes" id="UP001153620">
    <property type="component" value="Chromosome 2"/>
</dbReference>
<reference evidence="18" key="1">
    <citation type="submission" date="2022-01" db="EMBL/GenBank/DDBJ databases">
        <authorList>
            <person name="King R."/>
        </authorList>
    </citation>
    <scope>NUCLEOTIDE SEQUENCE</scope>
</reference>
<dbReference type="InterPro" id="IPR002219">
    <property type="entry name" value="PKC_DAG/PE"/>
</dbReference>
<dbReference type="PANTHER" id="PTHR11255:SF109">
    <property type="entry name" value="DIACYLGLYCEROL KINASE ETA"/>
    <property type="match status" value="1"/>
</dbReference>
<keyword evidence="11" id="KW-0677">Repeat</keyword>
<dbReference type="Gene3D" id="3.30.60.20">
    <property type="match status" value="2"/>
</dbReference>
<keyword evidence="8" id="KW-0597">Phosphoprotein</keyword>
<dbReference type="SUPFAM" id="SSF111331">
    <property type="entry name" value="NAD kinase/diacylglycerol kinase-like"/>
    <property type="match status" value="2"/>
</dbReference>
<evidence type="ECO:0000256" key="13">
    <source>
        <dbReference type="ARBA" id="ARBA00022771"/>
    </source>
</evidence>
<keyword evidence="13" id="KW-0863">Zinc-finger</keyword>
<evidence type="ECO:0000256" key="5">
    <source>
        <dbReference type="ARBA" id="ARBA00012133"/>
    </source>
</evidence>
<evidence type="ECO:0000256" key="11">
    <source>
        <dbReference type="ARBA" id="ARBA00022737"/>
    </source>
</evidence>
<feature type="domain" description="Phorbol-ester/DAG-type" evidence="17">
    <location>
        <begin position="105"/>
        <end position="155"/>
    </location>
</feature>
<dbReference type="CDD" id="cd20893">
    <property type="entry name" value="C1_DGKdelta_rpt2"/>
    <property type="match status" value="1"/>
</dbReference>
<name>A0A9N9RSE8_9DIPT</name>
<dbReference type="EC" id="2.7.1.107" evidence="5"/>
<keyword evidence="10" id="KW-0479">Metal-binding</keyword>
<keyword evidence="14" id="KW-0418">Kinase</keyword>
<keyword evidence="12" id="KW-0547">Nucleotide-binding</keyword>
<evidence type="ECO:0000313" key="19">
    <source>
        <dbReference type="Proteomes" id="UP001153620"/>
    </source>
</evidence>
<evidence type="ECO:0000256" key="8">
    <source>
        <dbReference type="ARBA" id="ARBA00022553"/>
    </source>
</evidence>
<dbReference type="OrthoDB" id="196165at2759"/>
<evidence type="ECO:0000256" key="2">
    <source>
        <dbReference type="ARBA" id="ARBA00002064"/>
    </source>
</evidence>
<dbReference type="InterPro" id="IPR046349">
    <property type="entry name" value="C1-like_sf"/>
</dbReference>
<dbReference type="GO" id="GO:0008270">
    <property type="term" value="F:zinc ion binding"/>
    <property type="evidence" value="ECO:0007669"/>
    <property type="project" value="UniProtKB-KW"/>
</dbReference>
<dbReference type="GO" id="GO:0007200">
    <property type="term" value="P:phospholipase C-activating G protein-coupled receptor signaling pathway"/>
    <property type="evidence" value="ECO:0007669"/>
    <property type="project" value="InterPro"/>
</dbReference>